<feature type="transmembrane region" description="Helical" evidence="1">
    <location>
        <begin position="93"/>
        <end position="115"/>
    </location>
</feature>
<organism evidence="3 4">
    <name type="scientific">Geotalea daltonii (strain DSM 22248 / JCM 15807 / FRC-32)</name>
    <name type="common">Geobacter daltonii</name>
    <dbReference type="NCBI Taxonomy" id="316067"/>
    <lineage>
        <taxon>Bacteria</taxon>
        <taxon>Pseudomonadati</taxon>
        <taxon>Thermodesulfobacteriota</taxon>
        <taxon>Desulfuromonadia</taxon>
        <taxon>Geobacterales</taxon>
        <taxon>Geobacteraceae</taxon>
        <taxon>Geotalea</taxon>
    </lineage>
</organism>
<dbReference type="PANTHER" id="PTHR42709">
    <property type="entry name" value="ALKALINE PHOSPHATASE LIKE PROTEIN"/>
    <property type="match status" value="1"/>
</dbReference>
<protein>
    <submittedName>
        <fullName evidence="3">Membrane protein YqaA</fullName>
    </submittedName>
</protein>
<dbReference type="eggNOG" id="COG1238">
    <property type="taxonomic scope" value="Bacteria"/>
</dbReference>
<keyword evidence="4" id="KW-1185">Reference proteome</keyword>
<feature type="domain" description="VTT" evidence="2">
    <location>
        <begin position="34"/>
        <end position="140"/>
    </location>
</feature>
<evidence type="ECO:0000313" key="3">
    <source>
        <dbReference type="EMBL" id="ACM18404.1"/>
    </source>
</evidence>
<accession>B9M7U6</accession>
<keyword evidence="1" id="KW-0472">Membrane</keyword>
<proteinExistence type="predicted"/>
<dbReference type="PANTHER" id="PTHR42709:SF4">
    <property type="entry name" value="INNER MEMBRANE PROTEIN YQAA"/>
    <property type="match status" value="1"/>
</dbReference>
<keyword evidence="1" id="KW-1133">Transmembrane helix</keyword>
<feature type="transmembrane region" description="Helical" evidence="1">
    <location>
        <begin position="43"/>
        <end position="72"/>
    </location>
</feature>
<evidence type="ECO:0000313" key="4">
    <source>
        <dbReference type="Proteomes" id="UP000007721"/>
    </source>
</evidence>
<dbReference type="AlphaFoldDB" id="B9M7U6"/>
<feature type="transmembrane region" description="Helical" evidence="1">
    <location>
        <begin position="121"/>
        <end position="144"/>
    </location>
</feature>
<dbReference type="HOGENOM" id="CLU_125997_1_0_7"/>
<gene>
    <name evidence="3" type="primary">yqaA</name>
    <name evidence="3" type="ordered locus">Geob_0027</name>
</gene>
<dbReference type="EMBL" id="CP001390">
    <property type="protein sequence ID" value="ACM18404.1"/>
    <property type="molecule type" value="Genomic_DNA"/>
</dbReference>
<dbReference type="STRING" id="316067.Geob_0027"/>
<dbReference type="Pfam" id="PF09335">
    <property type="entry name" value="VTT_dom"/>
    <property type="match status" value="1"/>
</dbReference>
<dbReference type="InterPro" id="IPR051311">
    <property type="entry name" value="DedA_domain"/>
</dbReference>
<dbReference type="RefSeq" id="WP_012645133.1">
    <property type="nucleotide sequence ID" value="NC_011979.1"/>
</dbReference>
<sequence>MQDILLSHGYPALFLLSFLASTLVPLGSEWLLAIMLVNRHDPVATVAVATTGNLLGACTTYWLGIYGGPWLIRRVLRINEQAEARAKEFYRRYGSWSLLFSWLPVIGDPLCLAGGLLRIGFVRFFGLVFLGKFCRYAAVAWLTLQGSKIITG</sequence>
<name>B9M7U6_GEODF</name>
<evidence type="ECO:0000259" key="2">
    <source>
        <dbReference type="Pfam" id="PF09335"/>
    </source>
</evidence>
<keyword evidence="1" id="KW-0812">Transmembrane</keyword>
<dbReference type="Proteomes" id="UP000007721">
    <property type="component" value="Chromosome"/>
</dbReference>
<dbReference type="KEGG" id="geo:Geob_0027"/>
<feature type="transmembrane region" description="Helical" evidence="1">
    <location>
        <begin position="12"/>
        <end position="37"/>
    </location>
</feature>
<evidence type="ECO:0000256" key="1">
    <source>
        <dbReference type="SAM" id="Phobius"/>
    </source>
</evidence>
<dbReference type="InterPro" id="IPR032816">
    <property type="entry name" value="VTT_dom"/>
</dbReference>
<reference evidence="3 4" key="1">
    <citation type="submission" date="2009-01" db="EMBL/GenBank/DDBJ databases">
        <title>Complete sequence of Geobacter sp. FRC-32.</title>
        <authorList>
            <consortium name="US DOE Joint Genome Institute"/>
            <person name="Lucas S."/>
            <person name="Copeland A."/>
            <person name="Lapidus A."/>
            <person name="Glavina del Rio T."/>
            <person name="Dalin E."/>
            <person name="Tice H."/>
            <person name="Bruce D."/>
            <person name="Goodwin L."/>
            <person name="Pitluck S."/>
            <person name="Saunders E."/>
            <person name="Brettin T."/>
            <person name="Detter J.C."/>
            <person name="Han C."/>
            <person name="Larimer F."/>
            <person name="Land M."/>
            <person name="Hauser L."/>
            <person name="Kyrpides N."/>
            <person name="Ovchinnikova G."/>
            <person name="Kostka J."/>
            <person name="Richardson P."/>
        </authorList>
    </citation>
    <scope>NUCLEOTIDE SEQUENCE [LARGE SCALE GENOMIC DNA]</scope>
    <source>
        <strain evidence="4">DSM 22248 / JCM 15807 / FRC-32</strain>
    </source>
</reference>
<dbReference type="OrthoDB" id="5419086at2"/>